<dbReference type="CDD" id="cd00096">
    <property type="entry name" value="Ig"/>
    <property type="match status" value="1"/>
</dbReference>
<dbReference type="PROSITE" id="PS50835">
    <property type="entry name" value="IG_LIKE"/>
    <property type="match status" value="5"/>
</dbReference>
<evidence type="ECO:0000313" key="10">
    <source>
        <dbReference type="RefSeq" id="XP_019623011.1"/>
    </source>
</evidence>
<feature type="domain" description="Ig-like" evidence="8">
    <location>
        <begin position="141"/>
        <end position="231"/>
    </location>
</feature>
<dbReference type="InterPro" id="IPR003598">
    <property type="entry name" value="Ig_sub2"/>
</dbReference>
<dbReference type="InterPro" id="IPR013106">
    <property type="entry name" value="Ig_V-set"/>
</dbReference>
<dbReference type="GeneID" id="109469066"/>
<keyword evidence="9" id="KW-1185">Reference proteome</keyword>
<dbReference type="Pfam" id="PF08205">
    <property type="entry name" value="C2-set_2"/>
    <property type="match status" value="1"/>
</dbReference>
<organism evidence="9 10">
    <name type="scientific">Branchiostoma belcheri</name>
    <name type="common">Amphioxus</name>
    <dbReference type="NCBI Taxonomy" id="7741"/>
    <lineage>
        <taxon>Eukaryota</taxon>
        <taxon>Metazoa</taxon>
        <taxon>Chordata</taxon>
        <taxon>Cephalochordata</taxon>
        <taxon>Leptocardii</taxon>
        <taxon>Amphioxiformes</taxon>
        <taxon>Branchiostomatidae</taxon>
        <taxon>Branchiostoma</taxon>
    </lineage>
</organism>
<dbReference type="SMART" id="SM00406">
    <property type="entry name" value="IGv"/>
    <property type="match status" value="1"/>
</dbReference>
<dbReference type="Gene3D" id="2.60.40.10">
    <property type="entry name" value="Immunoglobulins"/>
    <property type="match status" value="5"/>
</dbReference>
<feature type="domain" description="Ig-like" evidence="8">
    <location>
        <begin position="27"/>
        <end position="132"/>
    </location>
</feature>
<gene>
    <name evidence="10" type="primary">LOC109469066</name>
</gene>
<accession>A0A6P4Z0C3</accession>
<feature type="domain" description="Ig-like" evidence="8">
    <location>
        <begin position="328"/>
        <end position="407"/>
    </location>
</feature>
<evidence type="ECO:0000256" key="2">
    <source>
        <dbReference type="ARBA" id="ARBA00022692"/>
    </source>
</evidence>
<keyword evidence="6" id="KW-0325">Glycoprotein</keyword>
<dbReference type="GO" id="GO:0050839">
    <property type="term" value="F:cell adhesion molecule binding"/>
    <property type="evidence" value="ECO:0007669"/>
    <property type="project" value="TreeGrafter"/>
</dbReference>
<feature type="domain" description="Ig-like" evidence="8">
    <location>
        <begin position="240"/>
        <end position="321"/>
    </location>
</feature>
<reference evidence="10" key="1">
    <citation type="submission" date="2025-08" db="UniProtKB">
        <authorList>
            <consortium name="RefSeq"/>
        </authorList>
    </citation>
    <scope>IDENTIFICATION</scope>
    <source>
        <tissue evidence="10">Gonad</tissue>
    </source>
</reference>
<dbReference type="AlphaFoldDB" id="A0A6P4Z0C3"/>
<feature type="domain" description="Ig-like" evidence="8">
    <location>
        <begin position="413"/>
        <end position="511"/>
    </location>
</feature>
<keyword evidence="4" id="KW-0472">Membrane</keyword>
<keyword evidence="2" id="KW-0812">Transmembrane</keyword>
<dbReference type="GO" id="GO:0098609">
    <property type="term" value="P:cell-cell adhesion"/>
    <property type="evidence" value="ECO:0007669"/>
    <property type="project" value="TreeGrafter"/>
</dbReference>
<evidence type="ECO:0000256" key="4">
    <source>
        <dbReference type="ARBA" id="ARBA00023136"/>
    </source>
</evidence>
<dbReference type="GO" id="GO:0005911">
    <property type="term" value="C:cell-cell junction"/>
    <property type="evidence" value="ECO:0007669"/>
    <property type="project" value="TreeGrafter"/>
</dbReference>
<dbReference type="RefSeq" id="XP_019623011.1">
    <property type="nucleotide sequence ID" value="XM_019767452.1"/>
</dbReference>
<name>A0A6P4Z0C3_BRABE</name>
<dbReference type="CDD" id="cd00099">
    <property type="entry name" value="IgV"/>
    <property type="match status" value="1"/>
</dbReference>
<evidence type="ECO:0000256" key="5">
    <source>
        <dbReference type="ARBA" id="ARBA00023157"/>
    </source>
</evidence>
<proteinExistence type="predicted"/>
<dbReference type="InterPro" id="IPR051275">
    <property type="entry name" value="Cell_adhesion_signaling"/>
</dbReference>
<protein>
    <submittedName>
        <fullName evidence="10">Kin of IRRE-like protein 3</fullName>
    </submittedName>
</protein>
<sequence length="567" mass="63137">MVTISQRKTRLWQCVVVSIFVQHFVLPNEVDAASYRTAPQPTAALLGHTVKLRCSFDHLEIEDVVNWFGPPDFQHISKGRNVHKRYTRYSVVDSNADFGEFNLEIRNVQLEDDGVYRCSTFSAGEAVDAKLTVIVPPTEPPEIVASRRSVAAGQSLHISCRSRGGLPPPKLTWNNGTVPVDDTFVQSRELENGEVIFDLTIPTVVKWDNGVNMSCKADQGFPDLVEPRVTSFILDVQYSPTVYPIKNLWSVKEGTFTNLSCFVDSNPWTAVRWKKLDGPLPIKGKESNWSFLLTKVSRSDTGIYQCRADNGIRPADSATLSLDVLYPPTIQKTFDDKVNVLFGKSDFSLECKAEGNPKPNIRWRRTNTNLYFNNPLSFSRSDYQTEGEYECVAESAGFPATVKRTVVDVIGRPAILGGPDTLRTSQGSSLTILCEVNADPLPESITWSWRSSNGQEVVLSGNTFSGMDLTRRTTDMGAESILVIDPVSTSNTGEYTCTAQNMFGTDSRGFTILVEGDVHVPNDNKHPPLPKQTTVIMELEDFGGNVKPQRPHWVEKDPYAIEISYHL</sequence>
<dbReference type="SMART" id="SM00408">
    <property type="entry name" value="IGc2"/>
    <property type="match status" value="4"/>
</dbReference>
<comment type="subcellular location">
    <subcellularLocation>
        <location evidence="1">Membrane</location>
        <topology evidence="1">Single-pass type I membrane protein</topology>
    </subcellularLocation>
</comment>
<dbReference type="SUPFAM" id="SSF48726">
    <property type="entry name" value="Immunoglobulin"/>
    <property type="match status" value="5"/>
</dbReference>
<evidence type="ECO:0000256" key="6">
    <source>
        <dbReference type="ARBA" id="ARBA00023180"/>
    </source>
</evidence>
<keyword evidence="5" id="KW-1015">Disulfide bond</keyword>
<evidence type="ECO:0000256" key="3">
    <source>
        <dbReference type="ARBA" id="ARBA00022989"/>
    </source>
</evidence>
<dbReference type="PANTHER" id="PTHR11640">
    <property type="entry name" value="NEPHRIN"/>
    <property type="match status" value="1"/>
</dbReference>
<dbReference type="Pfam" id="PF07686">
    <property type="entry name" value="V-set"/>
    <property type="match status" value="1"/>
</dbReference>
<dbReference type="PANTHER" id="PTHR11640:SF164">
    <property type="entry name" value="MAM DOMAIN-CONTAINING GLYCOSYLPHOSPHATIDYLINOSITOL ANCHOR PROTEIN 1"/>
    <property type="match status" value="1"/>
</dbReference>
<evidence type="ECO:0000259" key="8">
    <source>
        <dbReference type="PROSITE" id="PS50835"/>
    </source>
</evidence>
<keyword evidence="7" id="KW-0393">Immunoglobulin domain</keyword>
<dbReference type="KEGG" id="bbel:109469066"/>
<dbReference type="InterPro" id="IPR013162">
    <property type="entry name" value="CD80_C2-set"/>
</dbReference>
<keyword evidence="3" id="KW-1133">Transmembrane helix</keyword>
<evidence type="ECO:0000256" key="1">
    <source>
        <dbReference type="ARBA" id="ARBA00004479"/>
    </source>
</evidence>
<evidence type="ECO:0000256" key="7">
    <source>
        <dbReference type="ARBA" id="ARBA00023319"/>
    </source>
</evidence>
<evidence type="ECO:0000313" key="9">
    <source>
        <dbReference type="Proteomes" id="UP000515135"/>
    </source>
</evidence>
<dbReference type="Pfam" id="PF13927">
    <property type="entry name" value="Ig_3"/>
    <property type="match status" value="3"/>
</dbReference>
<dbReference type="OrthoDB" id="6413693at2759"/>
<dbReference type="SMART" id="SM00409">
    <property type="entry name" value="IG"/>
    <property type="match status" value="5"/>
</dbReference>
<dbReference type="GO" id="GO:0005886">
    <property type="term" value="C:plasma membrane"/>
    <property type="evidence" value="ECO:0007669"/>
    <property type="project" value="TreeGrafter"/>
</dbReference>
<dbReference type="InterPro" id="IPR007110">
    <property type="entry name" value="Ig-like_dom"/>
</dbReference>
<dbReference type="InterPro" id="IPR013783">
    <property type="entry name" value="Ig-like_fold"/>
</dbReference>
<dbReference type="InterPro" id="IPR036179">
    <property type="entry name" value="Ig-like_dom_sf"/>
</dbReference>
<dbReference type="InterPro" id="IPR003599">
    <property type="entry name" value="Ig_sub"/>
</dbReference>
<dbReference type="Proteomes" id="UP000515135">
    <property type="component" value="Unplaced"/>
</dbReference>